<evidence type="ECO:0000313" key="3">
    <source>
        <dbReference type="EMBL" id="MFF0545359.1"/>
    </source>
</evidence>
<sequence length="458" mass="47645">MGTPRVVVSALLLLAAVLAGCSRAGDAEPAPVAGRWHGTLDAAGQLLVIGVELGADGTGTIDVPAQGIAGAPLADVETAPERVAFRLPDIPGDPGFRGRLLDDAIAGDWRQAGRAFPLTLRRGPIPEVAHPQEPKPPHPYRTEDVAFPSGDLTLAGTLTLPQGAGPFPAVVLITGSGPQNRDEELMGHKPFLLLADTLTRAGYAVLRTDDRGVGGSGGDLDASTYDDLAGDIVRGVAYLRTRPEIDARRIGLFGHSEGGYLAPLAAARPGADIAFAVLMAGPSVVGADVLVEQNRLLLAARGAPPERIDEQVAYLTAWTGLLRAGDLAGARDLARHHNAGLPEDERAPDAVVDALTTPYTAALVAYDPAPALRALRVPVLAFYGDKDLQVPAAQNEGPMRAALSGSPAATVHTFPGLNHLMQPARTGTPGEYATIETTVDPAVLAFVTAWLTQQIPPR</sequence>
<dbReference type="Pfam" id="PF12146">
    <property type="entry name" value="Hydrolase_4"/>
    <property type="match status" value="1"/>
</dbReference>
<dbReference type="PANTHER" id="PTHR43265">
    <property type="entry name" value="ESTERASE ESTD"/>
    <property type="match status" value="1"/>
</dbReference>
<dbReference type="EMBL" id="JBIAMX010000013">
    <property type="protein sequence ID" value="MFF0545359.1"/>
    <property type="molecule type" value="Genomic_DNA"/>
</dbReference>
<dbReference type="InterPro" id="IPR022742">
    <property type="entry name" value="Hydrolase_4"/>
</dbReference>
<keyword evidence="4" id="KW-1185">Reference proteome</keyword>
<dbReference type="Proteomes" id="UP001601444">
    <property type="component" value="Unassembled WGS sequence"/>
</dbReference>
<dbReference type="SUPFAM" id="SSF53474">
    <property type="entry name" value="alpha/beta-Hydrolases"/>
    <property type="match status" value="1"/>
</dbReference>
<dbReference type="EC" id="3.4.-.-" evidence="3"/>
<proteinExistence type="predicted"/>
<evidence type="ECO:0000313" key="4">
    <source>
        <dbReference type="Proteomes" id="UP001601444"/>
    </source>
</evidence>
<reference evidence="3 4" key="1">
    <citation type="submission" date="2024-10" db="EMBL/GenBank/DDBJ databases">
        <title>The Natural Products Discovery Center: Release of the First 8490 Sequenced Strains for Exploring Actinobacteria Biosynthetic Diversity.</title>
        <authorList>
            <person name="Kalkreuter E."/>
            <person name="Kautsar S.A."/>
            <person name="Yang D."/>
            <person name="Bader C.D."/>
            <person name="Teijaro C.N."/>
            <person name="Fluegel L."/>
            <person name="Davis C.M."/>
            <person name="Simpson J.R."/>
            <person name="Lauterbach L."/>
            <person name="Steele A.D."/>
            <person name="Gui C."/>
            <person name="Meng S."/>
            <person name="Li G."/>
            <person name="Viehrig K."/>
            <person name="Ye F."/>
            <person name="Su P."/>
            <person name="Kiefer A.F."/>
            <person name="Nichols A."/>
            <person name="Cepeda A.J."/>
            <person name="Yan W."/>
            <person name="Fan B."/>
            <person name="Jiang Y."/>
            <person name="Adhikari A."/>
            <person name="Zheng C.-J."/>
            <person name="Schuster L."/>
            <person name="Cowan T.M."/>
            <person name="Smanski M.J."/>
            <person name="Chevrette M.G."/>
            <person name="De Carvalho L.P.S."/>
            <person name="Shen B."/>
        </authorList>
    </citation>
    <scope>NUCLEOTIDE SEQUENCE [LARGE SCALE GENOMIC DNA]</scope>
    <source>
        <strain evidence="3 4">NPDC004045</strain>
    </source>
</reference>
<feature type="signal peptide" evidence="1">
    <location>
        <begin position="1"/>
        <end position="24"/>
    </location>
</feature>
<dbReference type="GO" id="GO:0016787">
    <property type="term" value="F:hydrolase activity"/>
    <property type="evidence" value="ECO:0007669"/>
    <property type="project" value="UniProtKB-KW"/>
</dbReference>
<evidence type="ECO:0000259" key="2">
    <source>
        <dbReference type="Pfam" id="PF12146"/>
    </source>
</evidence>
<accession>A0ABW6PSI3</accession>
<dbReference type="PROSITE" id="PS51257">
    <property type="entry name" value="PROKAR_LIPOPROTEIN"/>
    <property type="match status" value="1"/>
</dbReference>
<evidence type="ECO:0000256" key="1">
    <source>
        <dbReference type="SAM" id="SignalP"/>
    </source>
</evidence>
<protein>
    <submittedName>
        <fullName evidence="3">Alpha/beta hydrolase family protein</fullName>
        <ecNumber evidence="3">3.4.-.-</ecNumber>
    </submittedName>
</protein>
<organism evidence="3 4">
    <name type="scientific">Nocardia thailandica</name>
    <dbReference type="NCBI Taxonomy" id="257275"/>
    <lineage>
        <taxon>Bacteria</taxon>
        <taxon>Bacillati</taxon>
        <taxon>Actinomycetota</taxon>
        <taxon>Actinomycetes</taxon>
        <taxon>Mycobacteriales</taxon>
        <taxon>Nocardiaceae</taxon>
        <taxon>Nocardia</taxon>
    </lineage>
</organism>
<dbReference type="InterPro" id="IPR029058">
    <property type="entry name" value="AB_hydrolase_fold"/>
</dbReference>
<gene>
    <name evidence="3" type="ORF">ACFYTF_21230</name>
</gene>
<feature type="domain" description="Serine aminopeptidase S33" evidence="2">
    <location>
        <begin position="194"/>
        <end position="285"/>
    </location>
</feature>
<feature type="chain" id="PRO_5047070503" evidence="1">
    <location>
        <begin position="25"/>
        <end position="458"/>
    </location>
</feature>
<keyword evidence="1" id="KW-0732">Signal</keyword>
<dbReference type="RefSeq" id="WP_387701806.1">
    <property type="nucleotide sequence ID" value="NZ_JBIAMX010000013.1"/>
</dbReference>
<keyword evidence="3" id="KW-0378">Hydrolase</keyword>
<dbReference type="Gene3D" id="3.40.50.1820">
    <property type="entry name" value="alpha/beta hydrolase"/>
    <property type="match status" value="1"/>
</dbReference>
<name>A0ABW6PSI3_9NOCA</name>
<dbReference type="PANTHER" id="PTHR43265:SF1">
    <property type="entry name" value="ESTERASE ESTD"/>
    <property type="match status" value="1"/>
</dbReference>
<comment type="caution">
    <text evidence="3">The sequence shown here is derived from an EMBL/GenBank/DDBJ whole genome shotgun (WGS) entry which is preliminary data.</text>
</comment>
<dbReference type="InterPro" id="IPR053145">
    <property type="entry name" value="AB_hydrolase_Est10"/>
</dbReference>